<accession>A0A7S7M902</accession>
<protein>
    <submittedName>
        <fullName evidence="6">ChbG/HpnK family deacetylase</fullName>
    </submittedName>
</protein>
<keyword evidence="4" id="KW-0460">Magnesium</keyword>
<name>A0A7S7M902_9ACTN</name>
<evidence type="ECO:0000313" key="6">
    <source>
        <dbReference type="EMBL" id="QOY60950.1"/>
    </source>
</evidence>
<keyword evidence="5" id="KW-0119">Carbohydrate metabolism</keyword>
<dbReference type="RefSeq" id="WP_194371846.1">
    <property type="nucleotide sequence ID" value="NZ_CP063767.1"/>
</dbReference>
<evidence type="ECO:0000256" key="4">
    <source>
        <dbReference type="ARBA" id="ARBA00022842"/>
    </source>
</evidence>
<dbReference type="InterPro" id="IPR006879">
    <property type="entry name" value="YdjC-like"/>
</dbReference>
<dbReference type="PANTHER" id="PTHR31609">
    <property type="entry name" value="YDJC DEACETYLASE FAMILY MEMBER"/>
    <property type="match status" value="1"/>
</dbReference>
<dbReference type="GO" id="GO:0016787">
    <property type="term" value="F:hydrolase activity"/>
    <property type="evidence" value="ECO:0007669"/>
    <property type="project" value="UniProtKB-KW"/>
</dbReference>
<comment type="cofactor">
    <cofactor evidence="1">
        <name>Mg(2+)</name>
        <dbReference type="ChEBI" id="CHEBI:18420"/>
    </cofactor>
</comment>
<dbReference type="KEGG" id="tio:INP52_01685"/>
<evidence type="ECO:0000256" key="3">
    <source>
        <dbReference type="ARBA" id="ARBA00022801"/>
    </source>
</evidence>
<keyword evidence="7" id="KW-1185">Reference proteome</keyword>
<gene>
    <name evidence="6" type="ORF">INP52_01685</name>
</gene>
<proteinExistence type="predicted"/>
<evidence type="ECO:0000256" key="1">
    <source>
        <dbReference type="ARBA" id="ARBA00001946"/>
    </source>
</evidence>
<dbReference type="Proteomes" id="UP000593735">
    <property type="component" value="Chromosome"/>
</dbReference>
<reference evidence="6 7" key="1">
    <citation type="submission" date="2020-10" db="EMBL/GenBank/DDBJ databases">
        <title>Olsenella immobilis sp.nov., isolated from the mud in a fermentation cellar used for the production of Chinese strong-flavoured liquor.</title>
        <authorList>
            <person name="Lu L."/>
        </authorList>
    </citation>
    <scope>NUCLEOTIDE SEQUENCE [LARGE SCALE GENOMIC DNA]</scope>
    <source>
        <strain evidence="6 7">LZLJ-2</strain>
    </source>
</reference>
<dbReference type="Pfam" id="PF04794">
    <property type="entry name" value="YdjC"/>
    <property type="match status" value="1"/>
</dbReference>
<evidence type="ECO:0000313" key="7">
    <source>
        <dbReference type="Proteomes" id="UP000593735"/>
    </source>
</evidence>
<dbReference type="EMBL" id="CP063767">
    <property type="protein sequence ID" value="QOY60950.1"/>
    <property type="molecule type" value="Genomic_DNA"/>
</dbReference>
<dbReference type="GO" id="GO:0019213">
    <property type="term" value="F:deacetylase activity"/>
    <property type="evidence" value="ECO:0007669"/>
    <property type="project" value="TreeGrafter"/>
</dbReference>
<dbReference type="GO" id="GO:0005975">
    <property type="term" value="P:carbohydrate metabolic process"/>
    <property type="evidence" value="ECO:0007669"/>
    <property type="project" value="InterPro"/>
</dbReference>
<dbReference type="GO" id="GO:0046872">
    <property type="term" value="F:metal ion binding"/>
    <property type="evidence" value="ECO:0007669"/>
    <property type="project" value="UniProtKB-KW"/>
</dbReference>
<evidence type="ECO:0000256" key="2">
    <source>
        <dbReference type="ARBA" id="ARBA00022723"/>
    </source>
</evidence>
<evidence type="ECO:0000256" key="5">
    <source>
        <dbReference type="ARBA" id="ARBA00023277"/>
    </source>
</evidence>
<dbReference type="PANTHER" id="PTHR31609:SF1">
    <property type="entry name" value="CARBOHYDRATE DEACETYLASE"/>
    <property type="match status" value="1"/>
</dbReference>
<dbReference type="Gene3D" id="3.20.20.370">
    <property type="entry name" value="Glycoside hydrolase/deacetylase"/>
    <property type="match status" value="1"/>
</dbReference>
<organism evidence="6 7">
    <name type="scientific">Thermophilibacter immobilis</name>
    <dbReference type="NCBI Taxonomy" id="2779519"/>
    <lineage>
        <taxon>Bacteria</taxon>
        <taxon>Bacillati</taxon>
        <taxon>Actinomycetota</taxon>
        <taxon>Coriobacteriia</taxon>
        <taxon>Coriobacteriales</taxon>
        <taxon>Atopobiaceae</taxon>
        <taxon>Thermophilibacter</taxon>
    </lineage>
</organism>
<keyword evidence="2" id="KW-0479">Metal-binding</keyword>
<dbReference type="SUPFAM" id="SSF88713">
    <property type="entry name" value="Glycoside hydrolase/deacetylase"/>
    <property type="match status" value="1"/>
</dbReference>
<dbReference type="InterPro" id="IPR011330">
    <property type="entry name" value="Glyco_hydro/deAcase_b/a-brl"/>
</dbReference>
<keyword evidence="3" id="KW-0378">Hydrolase</keyword>
<sequence>MPVIIHADDFGITPEQSRRILECCADVPGGRGVLNSLSVFANSPRFDECAELLDGRPDALRVGVHLNFVEGTCCADPAEVPLLVDGRGRFRLGYGGLLAGSFGSHASELSHQLEVEAATQVARVVRRFPELAGHLRLDAHQHTQLIPAVFSAVLAVAQRPEYHLDYLRIPVEPTSTFLAASVVGSIKPVNWVKHALLNFLWARDRRMLAASGLPAADELSAVFCGVLFSGHMDERRVCAVLPSLLERSGQAGTNLELLFHPGRVSCAEDCLNPELPGFVAFSCGEGRDVEYDALRSPALSAALEGAA</sequence>
<dbReference type="AlphaFoldDB" id="A0A7S7M902"/>